<keyword evidence="4" id="KW-0238">DNA-binding</keyword>
<dbReference type="InterPro" id="IPR007861">
    <property type="entry name" value="DNA_mismatch_repair_MutS_clamp"/>
</dbReference>
<dbReference type="EMBL" id="JAFNEN010000407">
    <property type="protein sequence ID" value="KAG8183748.1"/>
    <property type="molecule type" value="Genomic_DNA"/>
</dbReference>
<dbReference type="InterPro" id="IPR045076">
    <property type="entry name" value="MutS"/>
</dbReference>
<dbReference type="SUPFAM" id="SSF52540">
    <property type="entry name" value="P-loop containing nucleoside triphosphate hydrolases"/>
    <property type="match status" value="1"/>
</dbReference>
<keyword evidence="2" id="KW-0547">Nucleotide-binding</keyword>
<evidence type="ECO:0000259" key="6">
    <source>
        <dbReference type="SMART" id="SM00533"/>
    </source>
</evidence>
<feature type="domain" description="DNA mismatch repair proteins mutS family" evidence="7">
    <location>
        <begin position="506"/>
        <end position="698"/>
    </location>
</feature>
<name>A0AAV6UJ83_9ARAC</name>
<proteinExistence type="inferred from homology"/>
<dbReference type="PANTHER" id="PTHR11361">
    <property type="entry name" value="DNA MISMATCH REPAIR PROTEIN MUTS FAMILY MEMBER"/>
    <property type="match status" value="1"/>
</dbReference>
<evidence type="ECO:0000256" key="5">
    <source>
        <dbReference type="ARBA" id="ARBA00023254"/>
    </source>
</evidence>
<dbReference type="GO" id="GO:0030983">
    <property type="term" value="F:mismatched DNA binding"/>
    <property type="evidence" value="ECO:0007669"/>
    <property type="project" value="InterPro"/>
</dbReference>
<gene>
    <name evidence="8" type="ORF">JTE90_029330</name>
</gene>
<dbReference type="SMART" id="SM00533">
    <property type="entry name" value="MUTSd"/>
    <property type="match status" value="1"/>
</dbReference>
<dbReference type="Pfam" id="PF00488">
    <property type="entry name" value="MutS_V"/>
    <property type="match status" value="1"/>
</dbReference>
<comment type="caution">
    <text evidence="8">The sequence shown here is derived from an EMBL/GenBank/DDBJ whole genome shotgun (WGS) entry which is preliminary data.</text>
</comment>
<dbReference type="GO" id="GO:0007131">
    <property type="term" value="P:reciprocal meiotic recombination"/>
    <property type="evidence" value="ECO:0007669"/>
    <property type="project" value="TreeGrafter"/>
</dbReference>
<dbReference type="GO" id="GO:0005524">
    <property type="term" value="F:ATP binding"/>
    <property type="evidence" value="ECO:0007669"/>
    <property type="project" value="UniProtKB-KW"/>
</dbReference>
<keyword evidence="3" id="KW-0067">ATP-binding</keyword>
<dbReference type="FunFam" id="3.30.420.110:FF:000003">
    <property type="entry name" value="mutS protein homolog 4"/>
    <property type="match status" value="1"/>
</dbReference>
<protein>
    <recommendedName>
        <fullName evidence="10">DNA mismatch repair proteins mutS family domain-containing protein</fullName>
    </recommendedName>
</protein>
<dbReference type="GO" id="GO:0006298">
    <property type="term" value="P:mismatch repair"/>
    <property type="evidence" value="ECO:0007669"/>
    <property type="project" value="InterPro"/>
</dbReference>
<comment type="similarity">
    <text evidence="1">Belongs to the DNA mismatch repair MutS family.</text>
</comment>
<dbReference type="Pfam" id="PF05188">
    <property type="entry name" value="MutS_II"/>
    <property type="match status" value="1"/>
</dbReference>
<dbReference type="InterPro" id="IPR011184">
    <property type="entry name" value="DNA_mismatch_repair_Msh2"/>
</dbReference>
<dbReference type="Proteomes" id="UP000827092">
    <property type="component" value="Unassembled WGS sequence"/>
</dbReference>
<evidence type="ECO:0000256" key="3">
    <source>
        <dbReference type="ARBA" id="ARBA00022840"/>
    </source>
</evidence>
<dbReference type="Gene3D" id="1.10.1420.10">
    <property type="match status" value="2"/>
</dbReference>
<dbReference type="FunFam" id="1.10.1420.10:FF:000013">
    <property type="entry name" value="mutS protein homolog 4"/>
    <property type="match status" value="1"/>
</dbReference>
<dbReference type="InterPro" id="IPR007860">
    <property type="entry name" value="DNA_mmatch_repair_MutS_con_dom"/>
</dbReference>
<dbReference type="InterPro" id="IPR007696">
    <property type="entry name" value="DNA_mismatch_repair_MutS_core"/>
</dbReference>
<evidence type="ECO:0000259" key="7">
    <source>
        <dbReference type="SMART" id="SM00534"/>
    </source>
</evidence>
<dbReference type="FunFam" id="3.40.50.300:FF:000870">
    <property type="entry name" value="MutS protein homolog 4"/>
    <property type="match status" value="1"/>
</dbReference>
<sequence>MARGEIGMACIDLKNPVLLLSQFADTQAYLRLAVQLDVLKPIEVVMSNTVLEMGSKTKLIGRIRELFPDIVTVTVQRKYFNEARGLQCVQELCAPDYKTVETEVSPKYYCLAACSALLKYVEFKQNITYALNSLKIVYCTSADTTMISNATARSLELVTNELGRVDHCLYATLNHTLTPGGNRLLRANILQPPCDPHTINTRLDCIEELLASEELFYDLKAVIGKFVDTEHLLSLCVQIPKEENVRNCEQKIANVICLKHALELVKPLRDCLEKCTNPLFQTYHQILLDERFKILLAKIGIVIHSDARWQKGVLNMHMQKCFAVKPNLNGLLDVARRAYSESVNDVSEMVKQLSEQYSLPLHVGFNTVRNFFIQIPKKLLHSTPDLPPIFLKVTKYHSYLTCTTEDLIKLNDRIQESSNEIYVMSDLIINEVLKEIRDQIGCLYSLTEAVSSIDFLLSLAHVCTLSDQVRPHFSDTLAIKRGRHPLVEKVNGATFVPNDAFLCEEKNLVVLTGANMSGKTTYLKQVALLQIMAQMGSYVPADFACFRIADQILTRMGSNSDIEKNCSTYMLQMKEANYILQHGTEKSLILMDELGKGTNYEEECGLAFAICEELLKTKAFMFCSTHFRELTRLASLYPNVENYHFKVDFVRSEVNRCNWNFTYTLTPSPCVEHGYGIQLAKMSNMPPQIVANAERLFKAWEESEIKSPMQPTLVDANQHKIKLAIHLRQLAKGNSMDEEGLREHLAQLQLQCATPHTPLSTP</sequence>
<dbReference type="InterPro" id="IPR036678">
    <property type="entry name" value="MutS_con_dom_sf"/>
</dbReference>
<dbReference type="InterPro" id="IPR036187">
    <property type="entry name" value="DNA_mismatch_repair_MutS_sf"/>
</dbReference>
<dbReference type="GO" id="GO:0005634">
    <property type="term" value="C:nucleus"/>
    <property type="evidence" value="ECO:0007669"/>
    <property type="project" value="TreeGrafter"/>
</dbReference>
<feature type="domain" description="DNA mismatch repair protein MutS core" evidence="6">
    <location>
        <begin position="164"/>
        <end position="490"/>
    </location>
</feature>
<dbReference type="PIRSF" id="PIRSF005813">
    <property type="entry name" value="MSH2"/>
    <property type="match status" value="1"/>
</dbReference>
<evidence type="ECO:0000313" key="9">
    <source>
        <dbReference type="Proteomes" id="UP000827092"/>
    </source>
</evidence>
<reference evidence="8 9" key="1">
    <citation type="journal article" date="2022" name="Nat. Ecol. Evol.">
        <title>A masculinizing supergene underlies an exaggerated male reproductive morph in a spider.</title>
        <authorList>
            <person name="Hendrickx F."/>
            <person name="De Corte Z."/>
            <person name="Sonet G."/>
            <person name="Van Belleghem S.M."/>
            <person name="Kostlbacher S."/>
            <person name="Vangestel C."/>
        </authorList>
    </citation>
    <scope>NUCLEOTIDE SEQUENCE [LARGE SCALE GENOMIC DNA]</scope>
    <source>
        <strain evidence="8">W744_W776</strain>
    </source>
</reference>
<dbReference type="SUPFAM" id="SSF48334">
    <property type="entry name" value="DNA repair protein MutS, domain III"/>
    <property type="match status" value="1"/>
</dbReference>
<evidence type="ECO:0000256" key="4">
    <source>
        <dbReference type="ARBA" id="ARBA00023125"/>
    </source>
</evidence>
<evidence type="ECO:0000313" key="8">
    <source>
        <dbReference type="EMBL" id="KAG8183748.1"/>
    </source>
</evidence>
<dbReference type="Gene3D" id="3.30.420.110">
    <property type="entry name" value="MutS, connector domain"/>
    <property type="match status" value="1"/>
</dbReference>
<dbReference type="Pfam" id="PF05192">
    <property type="entry name" value="MutS_III"/>
    <property type="match status" value="1"/>
</dbReference>
<evidence type="ECO:0000256" key="2">
    <source>
        <dbReference type="ARBA" id="ARBA00022741"/>
    </source>
</evidence>
<evidence type="ECO:0000256" key="1">
    <source>
        <dbReference type="ARBA" id="ARBA00006271"/>
    </source>
</evidence>
<organism evidence="8 9">
    <name type="scientific">Oedothorax gibbosus</name>
    <dbReference type="NCBI Taxonomy" id="931172"/>
    <lineage>
        <taxon>Eukaryota</taxon>
        <taxon>Metazoa</taxon>
        <taxon>Ecdysozoa</taxon>
        <taxon>Arthropoda</taxon>
        <taxon>Chelicerata</taxon>
        <taxon>Arachnida</taxon>
        <taxon>Araneae</taxon>
        <taxon>Araneomorphae</taxon>
        <taxon>Entelegynae</taxon>
        <taxon>Araneoidea</taxon>
        <taxon>Linyphiidae</taxon>
        <taxon>Erigoninae</taxon>
        <taxon>Oedothorax</taxon>
    </lineage>
</organism>
<dbReference type="Pfam" id="PF05190">
    <property type="entry name" value="MutS_IV"/>
    <property type="match status" value="1"/>
</dbReference>
<evidence type="ECO:0008006" key="10">
    <source>
        <dbReference type="Google" id="ProtNLM"/>
    </source>
</evidence>
<dbReference type="AlphaFoldDB" id="A0AAV6UJ83"/>
<dbReference type="PANTHER" id="PTHR11361:SF21">
    <property type="entry name" value="MUTS PROTEIN HOMOLOG 4"/>
    <property type="match status" value="1"/>
</dbReference>
<dbReference type="InterPro" id="IPR027417">
    <property type="entry name" value="P-loop_NTPase"/>
</dbReference>
<keyword evidence="9" id="KW-1185">Reference proteome</keyword>
<keyword evidence="5" id="KW-0469">Meiosis</keyword>
<dbReference type="GO" id="GO:0140664">
    <property type="term" value="F:ATP-dependent DNA damage sensor activity"/>
    <property type="evidence" value="ECO:0007669"/>
    <property type="project" value="InterPro"/>
</dbReference>
<dbReference type="InterPro" id="IPR000432">
    <property type="entry name" value="DNA_mismatch_repair_MutS_C"/>
</dbReference>
<dbReference type="CDD" id="cd03243">
    <property type="entry name" value="ABC_MutS_homologs"/>
    <property type="match status" value="1"/>
</dbReference>
<dbReference type="Gene3D" id="3.40.50.300">
    <property type="entry name" value="P-loop containing nucleotide triphosphate hydrolases"/>
    <property type="match status" value="1"/>
</dbReference>
<dbReference type="SMART" id="SM00534">
    <property type="entry name" value="MUTSac"/>
    <property type="match status" value="1"/>
</dbReference>
<accession>A0AAV6UJ83</accession>